<name>A0ABY0IJX0_9BACT</name>
<accession>A0ABY0IJX0</accession>
<evidence type="ECO:0000259" key="1">
    <source>
        <dbReference type="Pfam" id="PF09836"/>
    </source>
</evidence>
<feature type="domain" description="Putative DNA-binding" evidence="1">
    <location>
        <begin position="6"/>
        <end position="99"/>
    </location>
</feature>
<gene>
    <name evidence="2" type="ORF">DAY19_09170</name>
</gene>
<proteinExistence type="predicted"/>
<comment type="caution">
    <text evidence="2">The sequence shown here is derived from an EMBL/GenBank/DDBJ whole genome shotgun (WGS) entry which is preliminary data.</text>
</comment>
<evidence type="ECO:0000313" key="2">
    <source>
        <dbReference type="EMBL" id="RZF21849.1"/>
    </source>
</evidence>
<dbReference type="InterPro" id="IPR044922">
    <property type="entry name" value="DUF2063_N_sf"/>
</dbReference>
<sequence>MNNSKFQNDFLKGVITKDISKDILEEMIPIGELSSSQVMEVYQNDYRARLQEVLGDNYEACWFVLGDEDFLSYSYEYVEANPSSFTNLLHYGDDFPEFLAEKANDVSFIKDLAEFERAFWHLFHQKDCLLSFDPQKYGEAIFEQRLKLVPNSYFLFESDVELSQLWQMRKGDVDKSFNEIQNKEYTLLYKNHERVQIQILSEGLYLLLRNLEKSQTILEAVEGIEEEKLSDPAIWSIFFGFISYISKIELK</sequence>
<protein>
    <submittedName>
        <fullName evidence="2">DUF2063 domain-containing protein</fullName>
    </submittedName>
</protein>
<dbReference type="Pfam" id="PF09836">
    <property type="entry name" value="DUF2063"/>
    <property type="match status" value="1"/>
</dbReference>
<dbReference type="InterPro" id="IPR018640">
    <property type="entry name" value="DUF2063"/>
</dbReference>
<dbReference type="Gene3D" id="1.10.150.690">
    <property type="entry name" value="DUF2063"/>
    <property type="match status" value="1"/>
</dbReference>
<dbReference type="RefSeq" id="WP_115361655.1">
    <property type="nucleotide sequence ID" value="NZ_QDKL01000002.1"/>
</dbReference>
<organism evidence="2 3">
    <name type="scientific">Halobacteriovorax vibrionivorans</name>
    <dbReference type="NCBI Taxonomy" id="2152716"/>
    <lineage>
        <taxon>Bacteria</taxon>
        <taxon>Pseudomonadati</taxon>
        <taxon>Bdellovibrionota</taxon>
        <taxon>Bacteriovoracia</taxon>
        <taxon>Bacteriovoracales</taxon>
        <taxon>Halobacteriovoraceae</taxon>
        <taxon>Halobacteriovorax</taxon>
    </lineage>
</organism>
<evidence type="ECO:0000313" key="3">
    <source>
        <dbReference type="Proteomes" id="UP000443582"/>
    </source>
</evidence>
<dbReference type="EMBL" id="QDKL01000002">
    <property type="protein sequence ID" value="RZF21849.1"/>
    <property type="molecule type" value="Genomic_DNA"/>
</dbReference>
<keyword evidence="3" id="KW-1185">Reference proteome</keyword>
<dbReference type="Proteomes" id="UP000443582">
    <property type="component" value="Unassembled WGS sequence"/>
</dbReference>
<reference evidence="3" key="1">
    <citation type="journal article" date="2019" name="Int. J. Syst. Evol. Microbiol.">
        <title>Halobacteriovorax valvorus sp. nov., a novel prokaryotic predator isolated from coastal seawater of China.</title>
        <authorList>
            <person name="Chen M.-X."/>
        </authorList>
    </citation>
    <scope>NUCLEOTIDE SEQUENCE [LARGE SCALE GENOMIC DNA]</scope>
    <source>
        <strain evidence="3">BL9</strain>
    </source>
</reference>